<keyword evidence="4" id="KW-1185">Reference proteome</keyword>
<dbReference type="GO" id="GO:0005694">
    <property type="term" value="C:chromosome"/>
    <property type="evidence" value="ECO:0007669"/>
    <property type="project" value="TreeGrafter"/>
</dbReference>
<dbReference type="Proteomes" id="UP001243989">
    <property type="component" value="Unassembled WGS sequence"/>
</dbReference>
<evidence type="ECO:0000313" key="3">
    <source>
        <dbReference type="EMBL" id="KAK1613504.1"/>
    </source>
</evidence>
<sequence>MWRHIAIAIANRFLHEAFGRWDLGKKGDDEDEDELGDSPWDLQAGHGTRIAGMIYGRLLVQFGSGVAAKQQQFRKVSSQWHRFLGFGDEDRASDGYRSGSKRKVELYDGVRLEARLRRFARLQQADMAGRLRQMTGDDAATFRGNQAKVVGAIVNGHSPIIQVMGTGSGKSLSFMLSAFCSPDGVTVVITPLTALRTDLEARYTKLGIASHI</sequence>
<evidence type="ECO:0000313" key="4">
    <source>
        <dbReference type="Proteomes" id="UP001243989"/>
    </source>
</evidence>
<dbReference type="RefSeq" id="XP_060437379.1">
    <property type="nucleotide sequence ID" value="XM_060595818.1"/>
</dbReference>
<dbReference type="Pfam" id="PF00270">
    <property type="entry name" value="DEAD"/>
    <property type="match status" value="1"/>
</dbReference>
<organism evidence="3 4">
    <name type="scientific">Colletotrichum phormii</name>
    <dbReference type="NCBI Taxonomy" id="359342"/>
    <lineage>
        <taxon>Eukaryota</taxon>
        <taxon>Fungi</taxon>
        <taxon>Dikarya</taxon>
        <taxon>Ascomycota</taxon>
        <taxon>Pezizomycotina</taxon>
        <taxon>Sordariomycetes</taxon>
        <taxon>Hypocreomycetidae</taxon>
        <taxon>Glomerellales</taxon>
        <taxon>Glomerellaceae</taxon>
        <taxon>Colletotrichum</taxon>
        <taxon>Colletotrichum acutatum species complex</taxon>
    </lineage>
</organism>
<dbReference type="GO" id="GO:0043138">
    <property type="term" value="F:3'-5' DNA helicase activity"/>
    <property type="evidence" value="ECO:0007669"/>
    <property type="project" value="TreeGrafter"/>
</dbReference>
<dbReference type="PANTHER" id="PTHR13710:SF154">
    <property type="entry name" value="RECQ HELICASE, PUTATIVE (AFU_ORTHOLOGUE AFUA_6G14720)-RELATED"/>
    <property type="match status" value="1"/>
</dbReference>
<accession>A0AAI9ZDD9</accession>
<dbReference type="AlphaFoldDB" id="A0AAI9ZDD9"/>
<comment type="caution">
    <text evidence="3">The sequence shown here is derived from an EMBL/GenBank/DDBJ whole genome shotgun (WGS) entry which is preliminary data.</text>
</comment>
<dbReference type="Gene3D" id="3.40.50.300">
    <property type="entry name" value="P-loop containing nucleotide triphosphate hydrolases"/>
    <property type="match status" value="1"/>
</dbReference>
<dbReference type="InterPro" id="IPR011545">
    <property type="entry name" value="DEAD/DEAH_box_helicase_dom"/>
</dbReference>
<comment type="similarity">
    <text evidence="1">Belongs to the helicase family. RecQ subfamily.</text>
</comment>
<dbReference type="EMBL" id="JAHMHQ010000055">
    <property type="protein sequence ID" value="KAK1613504.1"/>
    <property type="molecule type" value="Genomic_DNA"/>
</dbReference>
<reference evidence="3" key="1">
    <citation type="submission" date="2021-06" db="EMBL/GenBank/DDBJ databases">
        <title>Comparative genomics, transcriptomics and evolutionary studies reveal genomic signatures of adaptation to plant cell wall in hemibiotrophic fungi.</title>
        <authorList>
            <consortium name="DOE Joint Genome Institute"/>
            <person name="Baroncelli R."/>
            <person name="Diaz J.F."/>
            <person name="Benocci T."/>
            <person name="Peng M."/>
            <person name="Battaglia E."/>
            <person name="Haridas S."/>
            <person name="Andreopoulos W."/>
            <person name="Labutti K."/>
            <person name="Pangilinan J."/>
            <person name="Floch G.L."/>
            <person name="Makela M.R."/>
            <person name="Henrissat B."/>
            <person name="Grigoriev I.V."/>
            <person name="Crouch J.A."/>
            <person name="De Vries R.P."/>
            <person name="Sukno S.A."/>
            <person name="Thon M.R."/>
        </authorList>
    </citation>
    <scope>NUCLEOTIDE SEQUENCE</scope>
    <source>
        <strain evidence="3">CBS 102054</strain>
    </source>
</reference>
<dbReference type="GO" id="GO:0000724">
    <property type="term" value="P:double-strand break repair via homologous recombination"/>
    <property type="evidence" value="ECO:0007669"/>
    <property type="project" value="TreeGrafter"/>
</dbReference>
<dbReference type="GO" id="GO:0009378">
    <property type="term" value="F:four-way junction helicase activity"/>
    <property type="evidence" value="ECO:0007669"/>
    <property type="project" value="TreeGrafter"/>
</dbReference>
<feature type="domain" description="DEAD/DEAH-box helicase" evidence="2">
    <location>
        <begin position="145"/>
        <end position="208"/>
    </location>
</feature>
<dbReference type="GeneID" id="85480680"/>
<dbReference type="GO" id="GO:0005524">
    <property type="term" value="F:ATP binding"/>
    <property type="evidence" value="ECO:0007669"/>
    <property type="project" value="InterPro"/>
</dbReference>
<dbReference type="GO" id="GO:0003676">
    <property type="term" value="F:nucleic acid binding"/>
    <property type="evidence" value="ECO:0007669"/>
    <property type="project" value="InterPro"/>
</dbReference>
<protein>
    <recommendedName>
        <fullName evidence="2">DEAD/DEAH-box helicase domain-containing protein</fullName>
    </recommendedName>
</protein>
<dbReference type="GO" id="GO:0005737">
    <property type="term" value="C:cytoplasm"/>
    <property type="evidence" value="ECO:0007669"/>
    <property type="project" value="TreeGrafter"/>
</dbReference>
<gene>
    <name evidence="3" type="ORF">BDP81DRAFT_513535</name>
</gene>
<name>A0AAI9ZDD9_9PEZI</name>
<proteinExistence type="inferred from homology"/>
<evidence type="ECO:0000259" key="2">
    <source>
        <dbReference type="Pfam" id="PF00270"/>
    </source>
</evidence>
<dbReference type="PANTHER" id="PTHR13710">
    <property type="entry name" value="DNA HELICASE RECQ FAMILY MEMBER"/>
    <property type="match status" value="1"/>
</dbReference>
<evidence type="ECO:0000256" key="1">
    <source>
        <dbReference type="ARBA" id="ARBA00005446"/>
    </source>
</evidence>
<dbReference type="InterPro" id="IPR027417">
    <property type="entry name" value="P-loop_NTPase"/>
</dbReference>
<dbReference type="SUPFAM" id="SSF52540">
    <property type="entry name" value="P-loop containing nucleoside triphosphate hydrolases"/>
    <property type="match status" value="1"/>
</dbReference>